<dbReference type="RefSeq" id="WP_089652255.1">
    <property type="nucleotide sequence ID" value="NZ_FNIZ01000007.1"/>
</dbReference>
<organism evidence="1 2">
    <name type="scientific">Halobacillus aidingensis</name>
    <dbReference type="NCBI Taxonomy" id="240303"/>
    <lineage>
        <taxon>Bacteria</taxon>
        <taxon>Bacillati</taxon>
        <taxon>Bacillota</taxon>
        <taxon>Bacilli</taxon>
        <taxon>Bacillales</taxon>
        <taxon>Bacillaceae</taxon>
        <taxon>Halobacillus</taxon>
    </lineage>
</organism>
<sequence>MGTVKVLTYENPNGFHFMEEFEPYEGCLHICATQSLKGSLEKRLRKARVTSAKALVDSFYPGWNNPDERFSQYAKLSDLLRKGYRRLNPNILKSFKRNKLDLLITMRNLTEIGLRPEYVLQKVQKEEEEIFCMVWKDMLPHFAQFMSEAEYRLSPKGMESVIEPYQNSNQARTIVLHGFYYISPVQHHVLTKMKEKGFNLVFLNMYSRRFPSVFSFLEENFSETYGWATDEDWIYGSDDARPNADKFASKIEGSYRQGDMEGIDTKSYEFILDFVEDINKTKITGKENMVSPSADELNERIEEFNSGLNTNKHLLSYPIGQYLFHLHSMYDEDYGDGGAYLLQGPTLMEFFSSGWLTLEGENARDYTYQLKKILPYFSGCETTEEWTRRMKDLVYFKEGLQERHEREMLEEGLGDSNHFKKVRLNQFKRFSYLSVPLKEIKLIEAFMERIIDDAAWMMDIERERSTIRDHFLKIQDLVKEAGVKENLLLEEERRLVDELEQALKVYGDDEDYHVADLADALTIYLGDGFKSPDDKRDDGSPGKVKPMEQLDGMILSGSRSVHICAFDEKSYPMKSAPMPWPLSKKTIAALDTQATDMYLFREKHQVSISRYLFFLALSSEKTLKLSWIKNWNDQEDLAQNVYMDLLNLEVANHSDTPQEFNPVDIDYDFDLLGGQTSNVVQYPSEEMAEASLCARRVYYSSVLQTHSSYQNDFHQSFLIGNLVKQAGASGKDKGVILSWMKGMFPHFSEVRLKSIIESNSSKKLLESQRHFGKQKRDYDGFKYDTAITYFQFLTHRGGFTQEKWKESMTYLGEDPVKSYKKLKLEDKFDADSMPEASPSALCKYCPHSYHCEASIFHADMRGQEEEV</sequence>
<name>A0A1H0M2B4_HALAD</name>
<reference evidence="2" key="1">
    <citation type="submission" date="2016-10" db="EMBL/GenBank/DDBJ databases">
        <authorList>
            <person name="Varghese N."/>
            <person name="Submissions S."/>
        </authorList>
    </citation>
    <scope>NUCLEOTIDE SEQUENCE [LARGE SCALE GENOMIC DNA]</scope>
    <source>
        <strain evidence="2">CGMCC 1.3703</strain>
    </source>
</reference>
<accession>A0A1H0M2B4</accession>
<evidence type="ECO:0008006" key="3">
    <source>
        <dbReference type="Google" id="ProtNLM"/>
    </source>
</evidence>
<dbReference type="EMBL" id="FNIZ01000007">
    <property type="protein sequence ID" value="SDO74494.1"/>
    <property type="molecule type" value="Genomic_DNA"/>
</dbReference>
<evidence type="ECO:0000313" key="1">
    <source>
        <dbReference type="EMBL" id="SDO74494.1"/>
    </source>
</evidence>
<gene>
    <name evidence="1" type="ORF">SAMN05421677_107201</name>
</gene>
<dbReference type="OrthoDB" id="1956884at2"/>
<dbReference type="Proteomes" id="UP000198860">
    <property type="component" value="Unassembled WGS sequence"/>
</dbReference>
<dbReference type="AlphaFoldDB" id="A0A1H0M2B4"/>
<evidence type="ECO:0000313" key="2">
    <source>
        <dbReference type="Proteomes" id="UP000198860"/>
    </source>
</evidence>
<dbReference type="STRING" id="240303.SAMN05421677_107201"/>
<keyword evidence="2" id="KW-1185">Reference proteome</keyword>
<proteinExistence type="predicted"/>
<protein>
    <recommendedName>
        <fullName evidence="3">PD-(D/E)XK nuclease superfamily protein</fullName>
    </recommendedName>
</protein>